<protein>
    <recommendedName>
        <fullName evidence="3">DUF2384 domain-containing protein</fullName>
    </recommendedName>
</protein>
<reference evidence="1 2" key="1">
    <citation type="submission" date="2020-08" db="EMBL/GenBank/DDBJ databases">
        <title>Genomic Encyclopedia of Type Strains, Phase III (KMG-III): the genomes of soil and plant-associated and newly described type strains.</title>
        <authorList>
            <person name="Whitman W."/>
        </authorList>
    </citation>
    <scope>NUCLEOTIDE SEQUENCE [LARGE SCALE GENOMIC DNA]</scope>
    <source>
        <strain evidence="1 2">CECT 7744</strain>
    </source>
</reference>
<evidence type="ECO:0000313" key="1">
    <source>
        <dbReference type="EMBL" id="MBB3231930.1"/>
    </source>
</evidence>
<evidence type="ECO:0008006" key="3">
    <source>
        <dbReference type="Google" id="ProtNLM"/>
    </source>
</evidence>
<evidence type="ECO:0000313" key="2">
    <source>
        <dbReference type="Proteomes" id="UP000518892"/>
    </source>
</evidence>
<comment type="caution">
    <text evidence="1">The sequence shown here is derived from an EMBL/GenBank/DDBJ whole genome shotgun (WGS) entry which is preliminary data.</text>
</comment>
<dbReference type="AlphaFoldDB" id="A0A7W5EW82"/>
<gene>
    <name evidence="1" type="ORF">FHR97_002793</name>
</gene>
<accession>A0A7W5EW82</accession>
<organism evidence="1 2">
    <name type="scientific">Halomonas stenophila</name>
    <dbReference type="NCBI Taxonomy" id="795312"/>
    <lineage>
        <taxon>Bacteria</taxon>
        <taxon>Pseudomonadati</taxon>
        <taxon>Pseudomonadota</taxon>
        <taxon>Gammaproteobacteria</taxon>
        <taxon>Oceanospirillales</taxon>
        <taxon>Halomonadaceae</taxon>
        <taxon>Halomonas</taxon>
    </lineage>
</organism>
<proteinExistence type="predicted"/>
<dbReference type="EMBL" id="JACHXR010000008">
    <property type="protein sequence ID" value="MBB3231930.1"/>
    <property type="molecule type" value="Genomic_DNA"/>
</dbReference>
<dbReference type="Proteomes" id="UP000518892">
    <property type="component" value="Unassembled WGS sequence"/>
</dbReference>
<dbReference type="RefSeq" id="WP_221187803.1">
    <property type="nucleotide sequence ID" value="NZ_JACHXR010000008.1"/>
</dbReference>
<name>A0A7W5EW82_9GAMM</name>
<keyword evidence="2" id="KW-1185">Reference proteome</keyword>
<sequence length="157" mass="17956">MEKRLLRTLESRRSDFAGEGVDLDLWSREAFLWTSDAQGNRYNITISTAFSDAGFYISVEGIDHPSGHPEIHQLRDPEEIMSFLHYRIDQIHGKDPAEKVILPRVEVWAGSREEALRWYRETLIPALGDLTAQQLVARGRMADVLSYIEHIDQGGYA</sequence>